<reference evidence="3" key="1">
    <citation type="submission" date="2019-02" db="EMBL/GenBank/DDBJ databases">
        <authorList>
            <person name="Gruber-Vodicka R. H."/>
            <person name="Seah K. B. B."/>
        </authorList>
    </citation>
    <scope>NUCLEOTIDE SEQUENCE</scope>
    <source>
        <strain evidence="2">BECK_S312</strain>
        <strain evidence="3">BECK_S426</strain>
    </source>
</reference>
<dbReference type="SUPFAM" id="SSF46689">
    <property type="entry name" value="Homeodomain-like"/>
    <property type="match status" value="1"/>
</dbReference>
<gene>
    <name evidence="2" type="ORF">BECKLPF1236A_GA0070988_101983</name>
    <name evidence="3" type="ORF">BECKLPF1236C_GA0070990_101944</name>
</gene>
<proteinExistence type="predicted"/>
<organism evidence="3">
    <name type="scientific">Candidatus Kentrum sp. LPFa</name>
    <dbReference type="NCBI Taxonomy" id="2126335"/>
    <lineage>
        <taxon>Bacteria</taxon>
        <taxon>Pseudomonadati</taxon>
        <taxon>Pseudomonadota</taxon>
        <taxon>Gammaproteobacteria</taxon>
        <taxon>Candidatus Kentrum</taxon>
    </lineage>
</organism>
<keyword evidence="1" id="KW-0175">Coiled coil</keyword>
<accession>A0A450XV11</accession>
<dbReference type="InterPro" id="IPR009057">
    <property type="entry name" value="Homeodomain-like_sf"/>
</dbReference>
<dbReference type="EMBL" id="CAADFM010000198">
    <property type="protein sequence ID" value="VFK18466.1"/>
    <property type="molecule type" value="Genomic_DNA"/>
</dbReference>
<dbReference type="EMBL" id="CAADFP010000194">
    <property type="protein sequence ID" value="VFK33154.1"/>
    <property type="molecule type" value="Genomic_DNA"/>
</dbReference>
<protein>
    <recommendedName>
        <fullName evidence="4">Transposase</fullName>
    </recommendedName>
</protein>
<dbReference type="AlphaFoldDB" id="A0A450XV11"/>
<name>A0A450XV11_9GAMM</name>
<evidence type="ECO:0000313" key="2">
    <source>
        <dbReference type="EMBL" id="VFK18466.1"/>
    </source>
</evidence>
<evidence type="ECO:0008006" key="4">
    <source>
        <dbReference type="Google" id="ProtNLM"/>
    </source>
</evidence>
<evidence type="ECO:0000256" key="1">
    <source>
        <dbReference type="SAM" id="Coils"/>
    </source>
</evidence>
<feature type="coiled-coil region" evidence="1">
    <location>
        <begin position="203"/>
        <end position="237"/>
    </location>
</feature>
<sequence length="254" mass="28977">MAWKNLKQLGLVDGFLIEHKALTELDEVNALIDWVRIENFLNESFARVLPGSTKQNISLCHEPMSRDSALRAKVSEYNDSARFTEVLEETFMDPEERKNAVIRKMLAPQNTPILELSRLEGISKWTLYTWRKQAIGENHPASKSSRASGGLSAEAKFAIVVETATLSEEELGRYCRERGLFGEKIKSWKQSFIQGIASNSEQSKLKKTDLRKERKRNKDLEQELHRKEKALAETAALLVLRKKANAIWGAFEDD</sequence>
<evidence type="ECO:0000313" key="3">
    <source>
        <dbReference type="EMBL" id="VFK33154.1"/>
    </source>
</evidence>